<accession>A0A1Y1LNM8</accession>
<dbReference type="AlphaFoldDB" id="A0A1Y1LNM8"/>
<dbReference type="EMBL" id="GEZM01053807">
    <property type="protein sequence ID" value="JAV73940.1"/>
    <property type="molecule type" value="Transcribed_RNA"/>
</dbReference>
<sequence length="156" mass="17661">MVFGPGSKDGVQCWVAAGDVEIRRQSFTPRRATPTYFHRPKDAPQNTYVELVADIREGLEEVFDSLDCRAPFIPGYKDKDDAIARAKLLRSHGRETLDIILVCLTQCLPKINYRRLDIFAENVSYQGAGLNVPRGLVYIICEPFTKANVVERLKMD</sequence>
<name>A0A1Y1LNM8_PHOPY</name>
<protein>
    <submittedName>
        <fullName evidence="1">Uncharacterized protein</fullName>
    </submittedName>
</protein>
<organism evidence="1">
    <name type="scientific">Photinus pyralis</name>
    <name type="common">Common eastern firefly</name>
    <name type="synonym">Lampyris pyralis</name>
    <dbReference type="NCBI Taxonomy" id="7054"/>
    <lineage>
        <taxon>Eukaryota</taxon>
        <taxon>Metazoa</taxon>
        <taxon>Ecdysozoa</taxon>
        <taxon>Arthropoda</taxon>
        <taxon>Hexapoda</taxon>
        <taxon>Insecta</taxon>
        <taxon>Pterygota</taxon>
        <taxon>Neoptera</taxon>
        <taxon>Endopterygota</taxon>
        <taxon>Coleoptera</taxon>
        <taxon>Polyphaga</taxon>
        <taxon>Elateriformia</taxon>
        <taxon>Elateroidea</taxon>
        <taxon>Lampyridae</taxon>
        <taxon>Lampyrinae</taxon>
        <taxon>Photinus</taxon>
    </lineage>
</organism>
<reference evidence="1" key="1">
    <citation type="journal article" date="2016" name="Sci. Rep.">
        <title>Molecular characterization of firefly nuptial gifts: a multi-omics approach sheds light on postcopulatory sexual selection.</title>
        <authorList>
            <person name="Al-Wathiqui N."/>
            <person name="Fallon T.R."/>
            <person name="South A."/>
            <person name="Weng J.K."/>
            <person name="Lewis S.M."/>
        </authorList>
    </citation>
    <scope>NUCLEOTIDE SEQUENCE</scope>
</reference>
<evidence type="ECO:0000313" key="1">
    <source>
        <dbReference type="EMBL" id="JAV73940.1"/>
    </source>
</evidence>
<proteinExistence type="predicted"/>